<evidence type="ECO:0000313" key="2">
    <source>
        <dbReference type="EMBL" id="RMI87764.1"/>
    </source>
</evidence>
<gene>
    <name evidence="3" type="ORF">PSSA1_v1c3030</name>
    <name evidence="2" type="ORF">PSSA1_v1c5990</name>
    <name evidence="1" type="ORF">PSSA1_v1c6310</name>
</gene>
<dbReference type="EMBL" id="MPBG01000003">
    <property type="protein sequence ID" value="RMI88876.1"/>
    <property type="molecule type" value="Genomic_DNA"/>
</dbReference>
<evidence type="ECO:0000313" key="1">
    <source>
        <dbReference type="EMBL" id="RMI87681.1"/>
    </source>
</evidence>
<comment type="caution">
    <text evidence="3">The sequence shown here is derived from an EMBL/GenBank/DDBJ whole genome shotgun (WGS) entry which is preliminary data.</text>
</comment>
<name>A0A421NXX4_9MOLU</name>
<accession>A0A421NXX4</accession>
<sequence length="31" mass="3748">MTKLSKIISQFKDQLLKEKNKNDNQEKKKNK</sequence>
<reference evidence="4" key="1">
    <citation type="submission" date="2016-11" db="EMBL/GenBank/DDBJ databases">
        <title>Genome sequence of Candidatus Phytoplasma solani strain SA-1.</title>
        <authorList>
            <person name="Haryono M."/>
            <person name="Samarzija I."/>
            <person name="Seruga Music M."/>
            <person name="Hogenhout S."/>
            <person name="Kuo C.-H."/>
        </authorList>
    </citation>
    <scope>NUCLEOTIDE SEQUENCE [LARGE SCALE GENOMIC DNA]</scope>
    <source>
        <strain evidence="4">SA-1</strain>
    </source>
</reference>
<dbReference type="STRING" id="69896.S284_00630"/>
<evidence type="ECO:0000313" key="4">
    <source>
        <dbReference type="Proteomes" id="UP000283896"/>
    </source>
</evidence>
<dbReference type="EMBL" id="MPBG01000010">
    <property type="protein sequence ID" value="RMI87764.1"/>
    <property type="molecule type" value="Genomic_DNA"/>
</dbReference>
<dbReference type="EMBL" id="MPBG01000012">
    <property type="protein sequence ID" value="RMI87681.1"/>
    <property type="molecule type" value="Genomic_DNA"/>
</dbReference>
<proteinExistence type="predicted"/>
<reference evidence="3" key="2">
    <citation type="journal article" date="2019" name="Syst. Appl. Microbiol.">
        <title>The genome of 'Candidatus Phytoplasma solani' strain SA-1 is highly dynamic and prone to adopting foreign sequences.</title>
        <authorList>
            <person name="Music M.S."/>
            <person name="Samarzija I."/>
            <person name="Hogenhout S.A."/>
            <person name="Haryono M."/>
            <person name="Cho S.T."/>
            <person name="Kuo C.H."/>
        </authorList>
    </citation>
    <scope>NUCLEOTIDE SEQUENCE</scope>
    <source>
        <strain evidence="3">SA-1</strain>
    </source>
</reference>
<evidence type="ECO:0000313" key="3">
    <source>
        <dbReference type="EMBL" id="RMI88876.1"/>
    </source>
</evidence>
<dbReference type="AlphaFoldDB" id="A0A421NXX4"/>
<keyword evidence="4" id="KW-1185">Reference proteome</keyword>
<dbReference type="Proteomes" id="UP000283896">
    <property type="component" value="Unassembled WGS sequence"/>
</dbReference>
<organism evidence="3 4">
    <name type="scientific">Candidatus Phytoplasma solani</name>
    <dbReference type="NCBI Taxonomy" id="69896"/>
    <lineage>
        <taxon>Bacteria</taxon>
        <taxon>Bacillati</taxon>
        <taxon>Mycoplasmatota</taxon>
        <taxon>Mollicutes</taxon>
        <taxon>Acholeplasmatales</taxon>
        <taxon>Acholeplasmataceae</taxon>
        <taxon>Candidatus Phytoplasma</taxon>
        <taxon>16SrXII (Stolbur group)</taxon>
    </lineage>
</organism>
<protein>
    <submittedName>
        <fullName evidence="3">Uncharacterized protein</fullName>
    </submittedName>
</protein>